<evidence type="ECO:0000259" key="5">
    <source>
        <dbReference type="PROSITE" id="PS51192"/>
    </source>
</evidence>
<feature type="domain" description="Helicase C-terminal" evidence="6">
    <location>
        <begin position="349"/>
        <end position="521"/>
    </location>
</feature>
<keyword evidence="2" id="KW-0378">Hydrolase</keyword>
<dbReference type="CDD" id="cd18793">
    <property type="entry name" value="SF2_C_SNF"/>
    <property type="match status" value="1"/>
</dbReference>
<dbReference type="Gene3D" id="3.40.50.10810">
    <property type="entry name" value="Tandem AAA-ATPase domain"/>
    <property type="match status" value="1"/>
</dbReference>
<dbReference type="PROSITE" id="PS51194">
    <property type="entry name" value="HELICASE_CTER"/>
    <property type="match status" value="1"/>
</dbReference>
<dbReference type="InterPro" id="IPR027417">
    <property type="entry name" value="P-loop_NTPase"/>
</dbReference>
<dbReference type="GO" id="GO:0006281">
    <property type="term" value="P:DNA repair"/>
    <property type="evidence" value="ECO:0007669"/>
    <property type="project" value="InterPro"/>
</dbReference>
<proteinExistence type="predicted"/>
<sequence length="718" mass="83188">MPYSRVRFFPSAGERNYPLVSLVATILKDYLTLLGLHLQPHQVTGVNMILSWYCNSHGGIIADEMGLGKTCQVIAALHVLISRNEEARNLIIVPLSVVDHWETELKRFGLGKLRFVRYTGHSEERRKLRKDLEICEWNTLLTTYQYVIKDDSYFMDKLKFTALVFDEAHRLKSSESLLHQIVRKIKVDWTVLLTGTPVQNNLRELYSLLVLVDKRRFHLGEFDAFLMKRSREVYSSVLGKMREMLSAYLMRRVKEEVAIEIPASAEIILYHGMSDIQRSLYRAILCKNYYFFQQMEESKGSYSGSRTSLLNIMMELRKCVLHPYLFQGVEPEPFEEGEHLVKASEKLVLLDRILEFLNANGHRVLIFSQMTRLLDIVQDFLTYRGLSYERLDGSVRAQERYAALRRFQEREAKTFCFLLSTKAGGIGLNLTGADTVIFLDSDFNPQNDLQAAARCHRIGQKKQVFSYFLQPVKVIRLVGKNTVEEVIQYRATRKLRMTNQILGSKTLERESLSEVEISNMILFGLGQLNNSDAGDQEELSKDEDMKRIIGESKDGEWITKSTDDLLEVTDSECKGDEVLTDISGSSVENMYFFEGHDYRKDREVMDEIIAEGQALESRSGNGYCRFFVVFCSKTTIVSDGRRSRRVLLEKNRTVKQVTLQRAKDRAKKSAETLKKKREKQAMERKARAMQREERRRILWKNNSEIIFYRNAAVLNLKR</sequence>
<evidence type="ECO:0000256" key="1">
    <source>
        <dbReference type="ARBA" id="ARBA00022741"/>
    </source>
</evidence>
<organism evidence="7">
    <name type="scientific">Enterobius vermicularis</name>
    <name type="common">Human pinworm</name>
    <dbReference type="NCBI Taxonomy" id="51028"/>
    <lineage>
        <taxon>Eukaryota</taxon>
        <taxon>Metazoa</taxon>
        <taxon>Ecdysozoa</taxon>
        <taxon>Nematoda</taxon>
        <taxon>Chromadorea</taxon>
        <taxon>Rhabditida</taxon>
        <taxon>Spirurina</taxon>
        <taxon>Oxyuridomorpha</taxon>
        <taxon>Oxyuroidea</taxon>
        <taxon>Oxyuridae</taxon>
        <taxon>Enterobius</taxon>
    </lineage>
</organism>
<dbReference type="SMART" id="SM00487">
    <property type="entry name" value="DEXDc"/>
    <property type="match status" value="1"/>
</dbReference>
<accession>A0A158Q9L0</accession>
<evidence type="ECO:0000313" key="7">
    <source>
        <dbReference type="WBParaSite" id="EVEC_0000237701-mRNA-1"/>
    </source>
</evidence>
<dbReference type="InterPro" id="IPR014001">
    <property type="entry name" value="Helicase_ATP-bd"/>
</dbReference>
<dbReference type="GO" id="GO:0006338">
    <property type="term" value="P:chromatin remodeling"/>
    <property type="evidence" value="ECO:0007669"/>
    <property type="project" value="InterPro"/>
</dbReference>
<feature type="coiled-coil region" evidence="4">
    <location>
        <begin position="659"/>
        <end position="695"/>
    </location>
</feature>
<dbReference type="InterPro" id="IPR049730">
    <property type="entry name" value="SNF2/RAD54-like_C"/>
</dbReference>
<dbReference type="GO" id="GO:0005524">
    <property type="term" value="F:ATP binding"/>
    <property type="evidence" value="ECO:0007669"/>
    <property type="project" value="UniProtKB-KW"/>
</dbReference>
<feature type="domain" description="Helicase ATP-binding" evidence="5">
    <location>
        <begin position="50"/>
        <end position="215"/>
    </location>
</feature>
<protein>
    <submittedName>
        <fullName evidence="7">Helicase ATP-binding domain-containing protein</fullName>
    </submittedName>
</protein>
<evidence type="ECO:0000256" key="4">
    <source>
        <dbReference type="SAM" id="Coils"/>
    </source>
</evidence>
<keyword evidence="1" id="KW-0547">Nucleotide-binding</keyword>
<name>A0A158Q9L0_ENTVE</name>
<dbReference type="PANTHER" id="PTHR47157:SF1">
    <property type="entry name" value="CHROMODOMAIN-HELICASE-DNA-BINDING PROTEIN 1-LIKE"/>
    <property type="match status" value="1"/>
</dbReference>
<dbReference type="InterPro" id="IPR001650">
    <property type="entry name" value="Helicase_C-like"/>
</dbReference>
<dbReference type="SMART" id="SM00490">
    <property type="entry name" value="HELICc"/>
    <property type="match status" value="1"/>
</dbReference>
<dbReference type="GO" id="GO:0016787">
    <property type="term" value="F:hydrolase activity"/>
    <property type="evidence" value="ECO:0007669"/>
    <property type="project" value="UniProtKB-KW"/>
</dbReference>
<dbReference type="Pfam" id="PF00176">
    <property type="entry name" value="SNF2-rel_dom"/>
    <property type="match status" value="1"/>
</dbReference>
<dbReference type="SUPFAM" id="SSF52540">
    <property type="entry name" value="P-loop containing nucleoside triphosphate hydrolases"/>
    <property type="match status" value="2"/>
</dbReference>
<evidence type="ECO:0000256" key="3">
    <source>
        <dbReference type="ARBA" id="ARBA00022840"/>
    </source>
</evidence>
<dbReference type="InterPro" id="IPR000330">
    <property type="entry name" value="SNF2_N"/>
</dbReference>
<dbReference type="InterPro" id="IPR031053">
    <property type="entry name" value="ALC1"/>
</dbReference>
<dbReference type="PANTHER" id="PTHR47157">
    <property type="entry name" value="CHROMODOMAIN-HELICASE-DNA-BINDING PROTEIN 1-LIKE"/>
    <property type="match status" value="1"/>
</dbReference>
<dbReference type="Pfam" id="PF00271">
    <property type="entry name" value="Helicase_C"/>
    <property type="match status" value="1"/>
</dbReference>
<dbReference type="GO" id="GO:0003678">
    <property type="term" value="F:DNA helicase activity"/>
    <property type="evidence" value="ECO:0007669"/>
    <property type="project" value="InterPro"/>
</dbReference>
<dbReference type="Gene3D" id="3.40.50.300">
    <property type="entry name" value="P-loop containing nucleotide triphosphate hydrolases"/>
    <property type="match status" value="1"/>
</dbReference>
<dbReference type="InterPro" id="IPR038718">
    <property type="entry name" value="SNF2-like_sf"/>
</dbReference>
<dbReference type="PROSITE" id="PS51192">
    <property type="entry name" value="HELICASE_ATP_BIND_1"/>
    <property type="match status" value="1"/>
</dbReference>
<keyword evidence="4" id="KW-0175">Coiled coil</keyword>
<dbReference type="AlphaFoldDB" id="A0A158Q9L0"/>
<reference evidence="7" key="1">
    <citation type="submission" date="2016-04" db="UniProtKB">
        <authorList>
            <consortium name="WormBaseParasite"/>
        </authorList>
    </citation>
    <scope>IDENTIFICATION</scope>
</reference>
<dbReference type="WBParaSite" id="EVEC_0000237701-mRNA-1">
    <property type="protein sequence ID" value="EVEC_0000237701-mRNA-1"/>
    <property type="gene ID" value="EVEC_0000237701"/>
</dbReference>
<evidence type="ECO:0000256" key="2">
    <source>
        <dbReference type="ARBA" id="ARBA00022801"/>
    </source>
</evidence>
<keyword evidence="3" id="KW-0067">ATP-binding</keyword>
<evidence type="ECO:0000259" key="6">
    <source>
        <dbReference type="PROSITE" id="PS51194"/>
    </source>
</evidence>